<dbReference type="GO" id="GO:0032956">
    <property type="term" value="P:regulation of actin cytoskeleton organization"/>
    <property type="evidence" value="ECO:0007669"/>
    <property type="project" value="TreeGrafter"/>
</dbReference>
<dbReference type="PANTHER" id="PTHR19842:SF2">
    <property type="entry name" value="WD REPEAT PROTEIN (AFU_ORTHOLOGUE AFUA_5G04300)"/>
    <property type="match status" value="1"/>
</dbReference>
<feature type="compositionally biased region" description="Basic and acidic residues" evidence="5">
    <location>
        <begin position="70"/>
        <end position="79"/>
    </location>
</feature>
<dbReference type="InterPro" id="IPR019775">
    <property type="entry name" value="WD40_repeat_CS"/>
</dbReference>
<protein>
    <submittedName>
        <fullName evidence="6">Uu.00g071510.m01.CDS01</fullName>
    </submittedName>
</protein>
<dbReference type="SMART" id="SM00320">
    <property type="entry name" value="WD40"/>
    <property type="match status" value="5"/>
</dbReference>
<dbReference type="InterPro" id="IPR037588">
    <property type="entry name" value="MLST8"/>
</dbReference>
<dbReference type="GO" id="GO:0031931">
    <property type="term" value="C:TORC1 complex"/>
    <property type="evidence" value="ECO:0007669"/>
    <property type="project" value="InterPro"/>
</dbReference>
<feature type="compositionally biased region" description="Basic and acidic residues" evidence="5">
    <location>
        <begin position="111"/>
        <end position="123"/>
    </location>
</feature>
<dbReference type="PANTHER" id="PTHR19842">
    <property type="entry name" value="G BETA-LIKE PROTEIN GBL"/>
    <property type="match status" value="1"/>
</dbReference>
<organism evidence="6 7">
    <name type="scientific">Anthostomella pinea</name>
    <dbReference type="NCBI Taxonomy" id="933095"/>
    <lineage>
        <taxon>Eukaryota</taxon>
        <taxon>Fungi</taxon>
        <taxon>Dikarya</taxon>
        <taxon>Ascomycota</taxon>
        <taxon>Pezizomycotina</taxon>
        <taxon>Sordariomycetes</taxon>
        <taxon>Xylariomycetidae</taxon>
        <taxon>Xylariales</taxon>
        <taxon>Xylariaceae</taxon>
        <taxon>Anthostomella</taxon>
    </lineage>
</organism>
<name>A0AAI8YNW2_9PEZI</name>
<reference evidence="6" key="1">
    <citation type="submission" date="2023-10" db="EMBL/GenBank/DDBJ databases">
        <authorList>
            <person name="Hackl T."/>
        </authorList>
    </citation>
    <scope>NUCLEOTIDE SEQUENCE</scope>
</reference>
<dbReference type="SUPFAM" id="SSF50978">
    <property type="entry name" value="WD40 repeat-like"/>
    <property type="match status" value="1"/>
</dbReference>
<dbReference type="Proteomes" id="UP001295740">
    <property type="component" value="Unassembled WGS sequence"/>
</dbReference>
<keyword evidence="7" id="KW-1185">Reference proteome</keyword>
<evidence type="ECO:0000256" key="4">
    <source>
        <dbReference type="PROSITE-ProRule" id="PRU00221"/>
    </source>
</evidence>
<dbReference type="PROSITE" id="PS50082">
    <property type="entry name" value="WD_REPEATS_2"/>
    <property type="match status" value="1"/>
</dbReference>
<evidence type="ECO:0000256" key="3">
    <source>
        <dbReference type="ARBA" id="ARBA00022737"/>
    </source>
</evidence>
<comment type="caution">
    <text evidence="6">The sequence shown here is derived from an EMBL/GenBank/DDBJ whole genome shotgun (WGS) entry which is preliminary data.</text>
</comment>
<evidence type="ECO:0000256" key="1">
    <source>
        <dbReference type="ARBA" id="ARBA00009890"/>
    </source>
</evidence>
<feature type="repeat" description="WD" evidence="4">
    <location>
        <begin position="890"/>
        <end position="924"/>
    </location>
</feature>
<dbReference type="AlphaFoldDB" id="A0AAI8YNW2"/>
<dbReference type="InterPro" id="IPR015943">
    <property type="entry name" value="WD40/YVTN_repeat-like_dom_sf"/>
</dbReference>
<gene>
    <name evidence="6" type="ORF">KHLLAP_LOCUS11994</name>
</gene>
<feature type="region of interest" description="Disordered" evidence="5">
    <location>
        <begin position="1"/>
        <end position="138"/>
    </location>
</feature>
<evidence type="ECO:0000256" key="2">
    <source>
        <dbReference type="ARBA" id="ARBA00022574"/>
    </source>
</evidence>
<dbReference type="EMBL" id="CAUWAG010000018">
    <property type="protein sequence ID" value="CAJ2511526.1"/>
    <property type="molecule type" value="Genomic_DNA"/>
</dbReference>
<accession>A0AAI8YNW2</accession>
<comment type="similarity">
    <text evidence="1">Belongs to the WD repeat LST8 family.</text>
</comment>
<feature type="compositionally biased region" description="Low complexity" evidence="5">
    <location>
        <begin position="90"/>
        <end position="110"/>
    </location>
</feature>
<keyword evidence="2 4" id="KW-0853">WD repeat</keyword>
<keyword evidence="3" id="KW-0677">Repeat</keyword>
<dbReference type="Gene3D" id="2.130.10.10">
    <property type="entry name" value="YVTN repeat-like/Quinoprotein amine dehydrogenase"/>
    <property type="match status" value="1"/>
</dbReference>
<dbReference type="InterPro" id="IPR001680">
    <property type="entry name" value="WD40_rpt"/>
</dbReference>
<evidence type="ECO:0000313" key="6">
    <source>
        <dbReference type="EMBL" id="CAJ2511526.1"/>
    </source>
</evidence>
<dbReference type="Pfam" id="PF00400">
    <property type="entry name" value="WD40"/>
    <property type="match status" value="2"/>
</dbReference>
<sequence length="1154" mass="128677">MTAFTNIIDLTLDEDDDHGKEEEEEKSVVLSGPGQVLPTPKPAPSPLSTIASAVRPPNIQSTPNAFRTPHHGETNELRHPTLQPSHHVVTPASYASASPSTPSQSTPSQYNDERPPKRQKLEDGSDPQPTPPTERVRDGLKRCLERQVFPHIDLEVQRLDKNIYDINKLGTKVVGQIVDKQFQQHYREGNGELSQAAVGAVAARARRLVVELAAGSEFRRLTTPRPTPQPSAYVLPPTVLPSIENVPHGVAHVANEAQGRDLVTTMESPKLARQLKAHTPPLLLPRPKKETVVSPQRVRARAKATLWQSGKSYESKREGSPVSAQSRWFGLPSRPYLKAEIRQQIALGAQNSRLLDIDSNELPQSEVFHVDFHDSEEGYFQYLARQLYGKTITKPGRTVRQDLRHLIKKIPAMRARIVALHGEGYKGYDPPPDCLRKRSTEDIGNFLEDLYRRRLNPVPKSLFLEGYDTVARSDVSRANRVPALLLTREIAGNRVGATRRYQNFTTAFKSNREDYLEPKVEWTNCAGDIMTMSWLSNTQFICGATTHSDSHNQQYNKPGNLLLGSATANTLRAYPDHRIVRPLVEHGDNALESMRESQDPWLYTSVVASDYDASNNLAFTSSFDRTVKIWKPDGDSMTAGGTWVHDGRVNFVLASKNQHGTIATAADVPTEAVRVYHLNGLEDVSGSRFDSYSCTRVHDEDYVPSDKWAYYPAAIRWGVAPVVSHLLLIGYSPRSPTGQDHEIPEDKRGTGELCLWDTVTRSQVKVNSAKTQNVFEVVWHPTRPSFAAATSASQTSEKIEQQIRTQIRIFELNETGQYGAIKTLDCTAIDINELTIRPNSLLYSYVAASCTDGKVYVWDSAGSDRPMCVLEHGEPVEELMGERDMEDVGVKFAAWGTSSDRLYTGSSDGVVKVWNIRHGRGVHVKDLIEVAAPITAGAFSPDFTRLAIGDGSGRVYLMALEETETEEQTRSTAVSSGFLTLQVNGRQRAVRRPRPFIPHAELPHPDDLTDSSKPRLEIGQARAREYLDHGELVRHPDATIGVVRGANYAETGLFREEAHLNGDATEPLLSGFENQQQENQKFSRTQRFSRQRTVDDEAVGKFQGLHAQNYGLNFSKYDLDLSSRVQLEKEGVELEPSLVELDYESSIDDSEDDD</sequence>
<evidence type="ECO:0000256" key="5">
    <source>
        <dbReference type="SAM" id="MobiDB-lite"/>
    </source>
</evidence>
<dbReference type="GO" id="GO:0031929">
    <property type="term" value="P:TOR signaling"/>
    <property type="evidence" value="ECO:0007669"/>
    <property type="project" value="InterPro"/>
</dbReference>
<dbReference type="GO" id="GO:0031932">
    <property type="term" value="C:TORC2 complex"/>
    <property type="evidence" value="ECO:0007669"/>
    <property type="project" value="InterPro"/>
</dbReference>
<proteinExistence type="inferred from homology"/>
<dbReference type="PROSITE" id="PS00678">
    <property type="entry name" value="WD_REPEATS_1"/>
    <property type="match status" value="1"/>
</dbReference>
<dbReference type="InterPro" id="IPR036322">
    <property type="entry name" value="WD40_repeat_dom_sf"/>
</dbReference>
<evidence type="ECO:0000313" key="7">
    <source>
        <dbReference type="Proteomes" id="UP001295740"/>
    </source>
</evidence>